<evidence type="ECO:0000256" key="1">
    <source>
        <dbReference type="SAM" id="MobiDB-lite"/>
    </source>
</evidence>
<reference evidence="2 3" key="1">
    <citation type="journal article" date="2012" name="Science">
        <title>The Paleozoic origin of enzymatic lignin decomposition reconstructed from 31 fungal genomes.</title>
        <authorList>
            <person name="Floudas D."/>
            <person name="Binder M."/>
            <person name="Riley R."/>
            <person name="Barry K."/>
            <person name="Blanchette R.A."/>
            <person name="Henrissat B."/>
            <person name="Martinez A.T."/>
            <person name="Otillar R."/>
            <person name="Spatafora J.W."/>
            <person name="Yadav J.S."/>
            <person name="Aerts A."/>
            <person name="Benoit I."/>
            <person name="Boyd A."/>
            <person name="Carlson A."/>
            <person name="Copeland A."/>
            <person name="Coutinho P.M."/>
            <person name="de Vries R.P."/>
            <person name="Ferreira P."/>
            <person name="Findley K."/>
            <person name="Foster B."/>
            <person name="Gaskell J."/>
            <person name="Glotzer D."/>
            <person name="Gorecki P."/>
            <person name="Heitman J."/>
            <person name="Hesse C."/>
            <person name="Hori C."/>
            <person name="Igarashi K."/>
            <person name="Jurgens J.A."/>
            <person name="Kallen N."/>
            <person name="Kersten P."/>
            <person name="Kohler A."/>
            <person name="Kuees U."/>
            <person name="Kumar T.K.A."/>
            <person name="Kuo A."/>
            <person name="LaButti K."/>
            <person name="Larrondo L.F."/>
            <person name="Lindquist E."/>
            <person name="Ling A."/>
            <person name="Lombard V."/>
            <person name="Lucas S."/>
            <person name="Lundell T."/>
            <person name="Martin R."/>
            <person name="McLaughlin D.J."/>
            <person name="Morgenstern I."/>
            <person name="Morin E."/>
            <person name="Murat C."/>
            <person name="Nagy L.G."/>
            <person name="Nolan M."/>
            <person name="Ohm R.A."/>
            <person name="Patyshakuliyeva A."/>
            <person name="Rokas A."/>
            <person name="Ruiz-Duenas F.J."/>
            <person name="Sabat G."/>
            <person name="Salamov A."/>
            <person name="Samejima M."/>
            <person name="Schmutz J."/>
            <person name="Slot J.C."/>
            <person name="St John F."/>
            <person name="Stenlid J."/>
            <person name="Sun H."/>
            <person name="Sun S."/>
            <person name="Syed K."/>
            <person name="Tsang A."/>
            <person name="Wiebenga A."/>
            <person name="Young D."/>
            <person name="Pisabarro A."/>
            <person name="Eastwood D.C."/>
            <person name="Martin F."/>
            <person name="Cullen D."/>
            <person name="Grigoriev I.V."/>
            <person name="Hibbett D.S."/>
        </authorList>
    </citation>
    <scope>NUCLEOTIDE SEQUENCE</scope>
    <source>
        <strain evidence="3">FP-58527</strain>
    </source>
</reference>
<dbReference type="HOGENOM" id="CLU_043561_1_0_1"/>
<dbReference type="Gene3D" id="3.30.710.10">
    <property type="entry name" value="Potassium Channel Kv1.1, Chain A"/>
    <property type="match status" value="1"/>
</dbReference>
<organism evidence="2 3">
    <name type="scientific">Fomitopsis schrenkii</name>
    <name type="common">Brown rot fungus</name>
    <dbReference type="NCBI Taxonomy" id="2126942"/>
    <lineage>
        <taxon>Eukaryota</taxon>
        <taxon>Fungi</taxon>
        <taxon>Dikarya</taxon>
        <taxon>Basidiomycota</taxon>
        <taxon>Agaricomycotina</taxon>
        <taxon>Agaricomycetes</taxon>
        <taxon>Polyporales</taxon>
        <taxon>Fomitopsis</taxon>
    </lineage>
</organism>
<feature type="compositionally biased region" description="Low complexity" evidence="1">
    <location>
        <begin position="261"/>
        <end position="276"/>
    </location>
</feature>
<dbReference type="InterPro" id="IPR011333">
    <property type="entry name" value="SKP1/BTB/POZ_sf"/>
</dbReference>
<dbReference type="InParanoid" id="S8DSR0"/>
<accession>S8DSR0</accession>
<keyword evidence="3" id="KW-1185">Reference proteome</keyword>
<evidence type="ECO:0008006" key="4">
    <source>
        <dbReference type="Google" id="ProtNLM"/>
    </source>
</evidence>
<dbReference type="Proteomes" id="UP000015241">
    <property type="component" value="Unassembled WGS sequence"/>
</dbReference>
<dbReference type="STRING" id="743788.S8DSR0"/>
<evidence type="ECO:0000313" key="2">
    <source>
        <dbReference type="EMBL" id="EPS96251.1"/>
    </source>
</evidence>
<dbReference type="eggNOG" id="ENOG502SSGC">
    <property type="taxonomic scope" value="Eukaryota"/>
</dbReference>
<sequence>MRVDRPQHVLAISSVLKKTDYFEKLLSGGFSESSSIRLSIDAPFPEDKAPFTDEYDYDSDSDLDEEEVADCDIDIIKMPLRGEHSEGGPSGSNAGALSYGGVQCQQIIITDVAYLTWRAFVFYLYFGKVNFLPLKSTQDEDRAAELERALGDENAVPPCSPKSMYRLAEKYGIADLQALAFDAIQSRLSPKNIVQEVFSRFTSRYEKVRELEIAFMRSHYSELGNALAAITDRLVQGEFPYAAEVLKTLLDLKNERNGARAGSKAHSSSTSASMTTVRPGGGLQSLLLASESGRRTHSRGNVAPPPFRTSYHAMFSPIPSGASAPTMSMASPGVASSTSAGGASGAPVWSTYSFAVENDDDDA</sequence>
<evidence type="ECO:0000313" key="3">
    <source>
        <dbReference type="Proteomes" id="UP000015241"/>
    </source>
</evidence>
<feature type="compositionally biased region" description="Low complexity" evidence="1">
    <location>
        <begin position="330"/>
        <end position="347"/>
    </location>
</feature>
<feature type="region of interest" description="Disordered" evidence="1">
    <location>
        <begin position="324"/>
        <end position="347"/>
    </location>
</feature>
<proteinExistence type="predicted"/>
<protein>
    <recommendedName>
        <fullName evidence="4">BTB domain-containing protein</fullName>
    </recommendedName>
</protein>
<dbReference type="EMBL" id="KE504191">
    <property type="protein sequence ID" value="EPS96251.1"/>
    <property type="molecule type" value="Genomic_DNA"/>
</dbReference>
<gene>
    <name evidence="2" type="ORF">FOMPIDRAFT_1025444</name>
</gene>
<feature type="region of interest" description="Disordered" evidence="1">
    <location>
        <begin position="257"/>
        <end position="281"/>
    </location>
</feature>
<name>S8DSR0_FOMSC</name>
<dbReference type="AlphaFoldDB" id="S8DSR0"/>
<dbReference type="OrthoDB" id="6359816at2759"/>